<dbReference type="EMBL" id="JAWDGP010007087">
    <property type="protein sequence ID" value="KAK3730208.1"/>
    <property type="molecule type" value="Genomic_DNA"/>
</dbReference>
<name>A0AAE0Y2H5_9GAST</name>
<sequence>MARLRSRKNVETSALFTGSDTAKRTSGLKARLRCYLSLARTRFLGNHGGSLTGENWREGPRTWPFFADDHDSGGLPDLPAAIPDTIDTGSRCSSLT</sequence>
<dbReference type="AlphaFoldDB" id="A0AAE0Y2H5"/>
<proteinExistence type="predicted"/>
<evidence type="ECO:0000313" key="2">
    <source>
        <dbReference type="Proteomes" id="UP001283361"/>
    </source>
</evidence>
<dbReference type="Proteomes" id="UP001283361">
    <property type="component" value="Unassembled WGS sequence"/>
</dbReference>
<accession>A0AAE0Y2H5</accession>
<keyword evidence="2" id="KW-1185">Reference proteome</keyword>
<evidence type="ECO:0000313" key="1">
    <source>
        <dbReference type="EMBL" id="KAK3730208.1"/>
    </source>
</evidence>
<organism evidence="1 2">
    <name type="scientific">Elysia crispata</name>
    <name type="common">lettuce slug</name>
    <dbReference type="NCBI Taxonomy" id="231223"/>
    <lineage>
        <taxon>Eukaryota</taxon>
        <taxon>Metazoa</taxon>
        <taxon>Spiralia</taxon>
        <taxon>Lophotrochozoa</taxon>
        <taxon>Mollusca</taxon>
        <taxon>Gastropoda</taxon>
        <taxon>Heterobranchia</taxon>
        <taxon>Euthyneura</taxon>
        <taxon>Panpulmonata</taxon>
        <taxon>Sacoglossa</taxon>
        <taxon>Placobranchoidea</taxon>
        <taxon>Plakobranchidae</taxon>
        <taxon>Elysia</taxon>
    </lineage>
</organism>
<gene>
    <name evidence="1" type="ORF">RRG08_034954</name>
</gene>
<reference evidence="1" key="1">
    <citation type="journal article" date="2023" name="G3 (Bethesda)">
        <title>A reference genome for the long-term kleptoplast-retaining sea slug Elysia crispata morphotype clarki.</title>
        <authorList>
            <person name="Eastman K.E."/>
            <person name="Pendleton A.L."/>
            <person name="Shaikh M.A."/>
            <person name="Suttiyut T."/>
            <person name="Ogas R."/>
            <person name="Tomko P."/>
            <person name="Gavelis G."/>
            <person name="Widhalm J.R."/>
            <person name="Wisecaver J.H."/>
        </authorList>
    </citation>
    <scope>NUCLEOTIDE SEQUENCE</scope>
    <source>
        <strain evidence="1">ECLA1</strain>
    </source>
</reference>
<protein>
    <submittedName>
        <fullName evidence="1">Uncharacterized protein</fullName>
    </submittedName>
</protein>
<comment type="caution">
    <text evidence="1">The sequence shown here is derived from an EMBL/GenBank/DDBJ whole genome shotgun (WGS) entry which is preliminary data.</text>
</comment>